<reference evidence="2 3" key="1">
    <citation type="submission" date="2018-06" db="EMBL/GenBank/DDBJ databases">
        <title>Complete genome of Desulfovibrio indonesiensis P37SLT.</title>
        <authorList>
            <person name="Crispim J.S."/>
            <person name="Vidigal P.M.P."/>
            <person name="Silva L.C.F."/>
            <person name="Laguardia C.N."/>
            <person name="Araujo L.C."/>
            <person name="Dias R.S."/>
            <person name="Sousa M.P."/>
            <person name="Paula S.O."/>
            <person name="Silva C."/>
        </authorList>
    </citation>
    <scope>NUCLEOTIDE SEQUENCE [LARGE SCALE GENOMIC DNA]</scope>
    <source>
        <strain evidence="2 3">P37SLT</strain>
    </source>
</reference>
<proteinExistence type="predicted"/>
<keyword evidence="1" id="KW-0812">Transmembrane</keyword>
<evidence type="ECO:0000256" key="1">
    <source>
        <dbReference type="SAM" id="Phobius"/>
    </source>
</evidence>
<protein>
    <submittedName>
        <fullName evidence="2">Uncharacterized protein</fullName>
    </submittedName>
</protein>
<feature type="transmembrane region" description="Helical" evidence="1">
    <location>
        <begin position="6"/>
        <end position="27"/>
    </location>
</feature>
<dbReference type="EMBL" id="QMIE01000015">
    <property type="protein sequence ID" value="TVM15649.1"/>
    <property type="molecule type" value="Genomic_DNA"/>
</dbReference>
<dbReference type="AlphaFoldDB" id="A0A7M3MBP7"/>
<comment type="caution">
    <text evidence="2">The sequence shown here is derived from an EMBL/GenBank/DDBJ whole genome shotgun (WGS) entry which is preliminary data.</text>
</comment>
<feature type="transmembrane region" description="Helical" evidence="1">
    <location>
        <begin position="71"/>
        <end position="89"/>
    </location>
</feature>
<feature type="transmembrane region" description="Helical" evidence="1">
    <location>
        <begin position="109"/>
        <end position="128"/>
    </location>
</feature>
<sequence length="129" mass="15027">MTGLWFLYWLPLVPIAIANGVLREFTYGKHLPELRTHQLGTLAAMAFFTVYFWIISHVWTIPSYGQAFKAGAFWVLLTILFEFGFGHYVMKQPWSRLLADYNVTKGRIWVLILFWTFMGPAMVRGFSIL</sequence>
<keyword evidence="1" id="KW-1133">Transmembrane helix</keyword>
<dbReference type="RefSeq" id="WP_144303974.1">
    <property type="nucleotide sequence ID" value="NZ_QMIE01000015.1"/>
</dbReference>
<name>A0A7M3MBP7_9BACT</name>
<evidence type="ECO:0000313" key="3">
    <source>
        <dbReference type="Proteomes" id="UP000448292"/>
    </source>
</evidence>
<gene>
    <name evidence="2" type="ORF">DPQ33_14725</name>
</gene>
<feature type="transmembrane region" description="Helical" evidence="1">
    <location>
        <begin position="39"/>
        <end position="59"/>
    </location>
</feature>
<evidence type="ECO:0000313" key="2">
    <source>
        <dbReference type="EMBL" id="TVM15649.1"/>
    </source>
</evidence>
<accession>A0A7M3MBP7</accession>
<dbReference type="Proteomes" id="UP000448292">
    <property type="component" value="Unassembled WGS sequence"/>
</dbReference>
<keyword evidence="1" id="KW-0472">Membrane</keyword>
<keyword evidence="3" id="KW-1185">Reference proteome</keyword>
<dbReference type="OrthoDB" id="5194395at2"/>
<organism evidence="2 3">
    <name type="scientific">Oceanidesulfovibrio indonesiensis</name>
    <dbReference type="NCBI Taxonomy" id="54767"/>
    <lineage>
        <taxon>Bacteria</taxon>
        <taxon>Pseudomonadati</taxon>
        <taxon>Thermodesulfobacteriota</taxon>
        <taxon>Desulfovibrionia</taxon>
        <taxon>Desulfovibrionales</taxon>
        <taxon>Desulfovibrionaceae</taxon>
        <taxon>Oceanidesulfovibrio</taxon>
    </lineage>
</organism>